<evidence type="ECO:0000313" key="2">
    <source>
        <dbReference type="Proteomes" id="UP000515860"/>
    </source>
</evidence>
<accession>A0A7G9GIB2</accession>
<reference evidence="1 2" key="1">
    <citation type="submission" date="2020-08" db="EMBL/GenBank/DDBJ databases">
        <authorList>
            <person name="Liu C."/>
            <person name="Sun Q."/>
        </authorList>
    </citation>
    <scope>NUCLEOTIDE SEQUENCE [LARGE SCALE GENOMIC DNA]</scope>
    <source>
        <strain evidence="1 2">NSJ-29</strain>
    </source>
</reference>
<dbReference type="InterPro" id="IPR036390">
    <property type="entry name" value="WH_DNA-bd_sf"/>
</dbReference>
<dbReference type="InterPro" id="IPR036388">
    <property type="entry name" value="WH-like_DNA-bd_sf"/>
</dbReference>
<organism evidence="1 2">
    <name type="scientific">Wansuia hejianensis</name>
    <dbReference type="NCBI Taxonomy" id="2763667"/>
    <lineage>
        <taxon>Bacteria</taxon>
        <taxon>Bacillati</taxon>
        <taxon>Bacillota</taxon>
        <taxon>Clostridia</taxon>
        <taxon>Lachnospirales</taxon>
        <taxon>Lachnospiraceae</taxon>
        <taxon>Wansuia</taxon>
    </lineage>
</organism>
<name>A0A7G9GIB2_9FIRM</name>
<dbReference type="Gene3D" id="1.10.10.10">
    <property type="entry name" value="Winged helix-like DNA-binding domain superfamily/Winged helix DNA-binding domain"/>
    <property type="match status" value="1"/>
</dbReference>
<evidence type="ECO:0000313" key="1">
    <source>
        <dbReference type="EMBL" id="QNM10544.1"/>
    </source>
</evidence>
<dbReference type="KEGG" id="whj:H9Q79_15280"/>
<dbReference type="EMBL" id="CP060635">
    <property type="protein sequence ID" value="QNM10544.1"/>
    <property type="molecule type" value="Genomic_DNA"/>
</dbReference>
<dbReference type="AlphaFoldDB" id="A0A7G9GIB2"/>
<keyword evidence="2" id="KW-1185">Reference proteome</keyword>
<gene>
    <name evidence="1" type="ORF">H9Q79_15280</name>
</gene>
<proteinExistence type="predicted"/>
<dbReference type="Proteomes" id="UP000515860">
    <property type="component" value="Chromosome"/>
</dbReference>
<sequence>MKEKQTLFNYLYESLKEQTLTGRLQYGEKIPSMNSLCEFYHLGICIVKNVMRALKLACK</sequence>
<dbReference type="SUPFAM" id="SSF46785">
    <property type="entry name" value="Winged helix' DNA-binding domain"/>
    <property type="match status" value="1"/>
</dbReference>
<protein>
    <submittedName>
        <fullName evidence="1">GntR family transcriptional regulator</fullName>
    </submittedName>
</protein>